<dbReference type="InterPro" id="IPR050111">
    <property type="entry name" value="C-type_lectin/snaclec_domain"/>
</dbReference>
<name>A0A803K2T9_XENTR</name>
<dbReference type="InterPro" id="IPR001304">
    <property type="entry name" value="C-type_lectin-like"/>
</dbReference>
<dbReference type="PROSITE" id="PS00615">
    <property type="entry name" value="C_TYPE_LECTIN_1"/>
    <property type="match status" value="1"/>
</dbReference>
<dbReference type="GeneTree" id="ENSGT00940000164508"/>
<dbReference type="InterPro" id="IPR016186">
    <property type="entry name" value="C-type_lectin-like/link_sf"/>
</dbReference>
<dbReference type="InterPro" id="IPR018378">
    <property type="entry name" value="C-type_lectin_CS"/>
</dbReference>
<dbReference type="InParanoid" id="A0A803K2T9"/>
<sequence>MMKVSRGGDPGTYYIWQGGGRTTLRRNHSAGQRDFPIHWHKMDRGKGYNKGLGWERRNHSAGQRDFPIHWHKMDRGKYRSDFDNDIYENIHCTEEPTEPARMMKIQQEPKEGNLSSKVLKLSETLRAQRRLLVVLVTLLVLVFMFLIILTCLMFIYYSTVSRKLDEEKVNLRGEITTINKTLDGENANLTTQITAIKHTVDEQKANLLTQITSIKQTLDSRISAAMNSIKQDILLTMQKERPQCDSGWKAFDGSCYYIVTTQKNWVDAQAICKSKNSDLVIVNSDRKKNFIESITDNSYFWIGLKRDNKDKDEWRWVDGTYYNPPERFWMKGEPNNGGGKEDCVHMWKEKKWNDVYCTDQFKAICEKN</sequence>
<evidence type="ECO:0000256" key="3">
    <source>
        <dbReference type="SAM" id="Phobius"/>
    </source>
</evidence>
<evidence type="ECO:0000259" key="4">
    <source>
        <dbReference type="PROSITE" id="PS50041"/>
    </source>
</evidence>
<dbReference type="Pfam" id="PF00059">
    <property type="entry name" value="Lectin_C"/>
    <property type="match status" value="1"/>
</dbReference>
<dbReference type="SMART" id="SM00034">
    <property type="entry name" value="CLECT"/>
    <property type="match status" value="1"/>
</dbReference>
<keyword evidence="2" id="KW-1015">Disulfide bond</keyword>
<keyword evidence="3" id="KW-1133">Transmembrane helix</keyword>
<reference evidence="5" key="2">
    <citation type="submission" date="2021-03" db="UniProtKB">
        <authorList>
            <consortium name="Ensembl"/>
        </authorList>
    </citation>
    <scope>IDENTIFICATION</scope>
</reference>
<accession>A0A803K2T9</accession>
<dbReference type="SUPFAM" id="SSF56436">
    <property type="entry name" value="C-type lectin-like"/>
    <property type="match status" value="1"/>
</dbReference>
<evidence type="ECO:0000256" key="1">
    <source>
        <dbReference type="ARBA" id="ARBA00022734"/>
    </source>
</evidence>
<organism evidence="5">
    <name type="scientific">Xenopus tropicalis</name>
    <name type="common">Western clawed frog</name>
    <name type="synonym">Silurana tropicalis</name>
    <dbReference type="NCBI Taxonomy" id="8364"/>
    <lineage>
        <taxon>Eukaryota</taxon>
        <taxon>Metazoa</taxon>
        <taxon>Chordata</taxon>
        <taxon>Craniata</taxon>
        <taxon>Vertebrata</taxon>
        <taxon>Euteleostomi</taxon>
        <taxon>Amphibia</taxon>
        <taxon>Batrachia</taxon>
        <taxon>Anura</taxon>
        <taxon>Pipoidea</taxon>
        <taxon>Pipidae</taxon>
        <taxon>Xenopodinae</taxon>
        <taxon>Xenopus</taxon>
        <taxon>Silurana</taxon>
    </lineage>
</organism>
<dbReference type="PROSITE" id="PS50041">
    <property type="entry name" value="C_TYPE_LECTIN_2"/>
    <property type="match status" value="1"/>
</dbReference>
<evidence type="ECO:0000256" key="2">
    <source>
        <dbReference type="ARBA" id="ARBA00023157"/>
    </source>
</evidence>
<dbReference type="Ensembl" id="ENSXETT00000109853">
    <property type="protein sequence ID" value="ENSXETP00000114642"/>
    <property type="gene ID" value="ENSXETG00000046653"/>
</dbReference>
<proteinExistence type="predicted"/>
<evidence type="ECO:0000313" key="5">
    <source>
        <dbReference type="Ensembl" id="ENSXETP00000114642"/>
    </source>
</evidence>
<feature type="domain" description="C-type lectin" evidence="4">
    <location>
        <begin position="251"/>
        <end position="366"/>
    </location>
</feature>
<keyword evidence="3" id="KW-0812">Transmembrane</keyword>
<dbReference type="CDD" id="cd03590">
    <property type="entry name" value="CLECT_DC-SIGN_like"/>
    <property type="match status" value="1"/>
</dbReference>
<keyword evidence="3" id="KW-0472">Membrane</keyword>
<dbReference type="GO" id="GO:0030246">
    <property type="term" value="F:carbohydrate binding"/>
    <property type="evidence" value="ECO:0007669"/>
    <property type="project" value="UniProtKB-KW"/>
</dbReference>
<dbReference type="Gene3D" id="3.10.100.10">
    <property type="entry name" value="Mannose-Binding Protein A, subunit A"/>
    <property type="match status" value="1"/>
</dbReference>
<reference evidence="5" key="1">
    <citation type="journal article" date="2010" name="Science">
        <title>The genome of the Western clawed frog Xenopus tropicalis.</title>
        <authorList>
            <person name="Hellsten U."/>
            <person name="Harland R.M."/>
            <person name="Gilchrist M.J."/>
            <person name="Hendrix D."/>
            <person name="Jurka J."/>
            <person name="Kapitonov V."/>
            <person name="Ovcharenko I."/>
            <person name="Putnam N.H."/>
            <person name="Shu S."/>
            <person name="Taher L."/>
            <person name="Blitz I.L."/>
            <person name="Blumberg B."/>
            <person name="Dichmann D.S."/>
            <person name="Dubchak I."/>
            <person name="Amaya E."/>
            <person name="Detter J.C."/>
            <person name="Fletcher R."/>
            <person name="Gerhard D.S."/>
            <person name="Goodstein D."/>
            <person name="Graves T."/>
            <person name="Grigoriev I.V."/>
            <person name="Grimwood J."/>
            <person name="Kawashima T."/>
            <person name="Lindquist E."/>
            <person name="Lucas S.M."/>
            <person name="Mead P.E."/>
            <person name="Mitros T."/>
            <person name="Ogino H."/>
            <person name="Ohta Y."/>
            <person name="Poliakov A.V."/>
            <person name="Pollet N."/>
            <person name="Robert J."/>
            <person name="Salamov A."/>
            <person name="Sater A.K."/>
            <person name="Schmutz J."/>
            <person name="Terry A."/>
            <person name="Vize P.D."/>
            <person name="Warren W.C."/>
            <person name="Wells D."/>
            <person name="Wills A."/>
            <person name="Wilson R.K."/>
            <person name="Zimmerman L.B."/>
            <person name="Zorn A.M."/>
            <person name="Grainger R."/>
            <person name="Grammer T."/>
            <person name="Khokha M.K."/>
            <person name="Richardson P.M."/>
            <person name="Rokhsar D.S."/>
        </authorList>
    </citation>
    <scope>NUCLEOTIDE SEQUENCE [LARGE SCALE GENOMIC DNA]</scope>
    <source>
        <strain evidence="5">Nigerian</strain>
    </source>
</reference>
<dbReference type="PANTHER" id="PTHR22803">
    <property type="entry name" value="MANNOSE, PHOSPHOLIPASE, LECTIN RECEPTOR RELATED"/>
    <property type="match status" value="1"/>
</dbReference>
<protein>
    <recommendedName>
        <fullName evidence="4">C-type lectin domain-containing protein</fullName>
    </recommendedName>
</protein>
<dbReference type="InterPro" id="IPR016187">
    <property type="entry name" value="CTDL_fold"/>
</dbReference>
<dbReference type="AlphaFoldDB" id="A0A803K2T9"/>
<dbReference type="InterPro" id="IPR033989">
    <property type="entry name" value="CD209-like_CTLD"/>
</dbReference>
<feature type="transmembrane region" description="Helical" evidence="3">
    <location>
        <begin position="131"/>
        <end position="157"/>
    </location>
</feature>
<keyword evidence="1" id="KW-0430">Lectin</keyword>